<keyword evidence="1" id="KW-0805">Transcription regulation</keyword>
<feature type="domain" description="HTH arsR-type" evidence="4">
    <location>
        <begin position="1"/>
        <end position="96"/>
    </location>
</feature>
<sequence>MKEIAERLKALSDPTRLRVLNLLEHGELCVCDLMAVLELPQPKVSRHMAFLKRTEWVTSRRCGKWIYYSLAAPENPVQGSVLSALRQAMPQVPQATEDHEQLCRHLKTKNTGSCG</sequence>
<dbReference type="GO" id="GO:0003677">
    <property type="term" value="F:DNA binding"/>
    <property type="evidence" value="ECO:0007669"/>
    <property type="project" value="UniProtKB-KW"/>
</dbReference>
<protein>
    <submittedName>
        <fullName evidence="5">Transcriptional regulator, ArsR family</fullName>
    </submittedName>
</protein>
<evidence type="ECO:0000256" key="3">
    <source>
        <dbReference type="ARBA" id="ARBA00023163"/>
    </source>
</evidence>
<name>A0A2C8FBD4_9BACT</name>
<dbReference type="PANTHER" id="PTHR33154:SF18">
    <property type="entry name" value="ARSENICAL RESISTANCE OPERON REPRESSOR"/>
    <property type="match status" value="1"/>
</dbReference>
<dbReference type="InterPro" id="IPR051081">
    <property type="entry name" value="HTH_MetalResp_TranReg"/>
</dbReference>
<organism evidence="5 6">
    <name type="scientific">Pseudodesulfovibrio profundus</name>
    <dbReference type="NCBI Taxonomy" id="57320"/>
    <lineage>
        <taxon>Bacteria</taxon>
        <taxon>Pseudomonadati</taxon>
        <taxon>Thermodesulfobacteriota</taxon>
        <taxon>Desulfovibrionia</taxon>
        <taxon>Desulfovibrionales</taxon>
        <taxon>Desulfovibrionaceae</taxon>
    </lineage>
</organism>
<dbReference type="GO" id="GO:0003700">
    <property type="term" value="F:DNA-binding transcription factor activity"/>
    <property type="evidence" value="ECO:0007669"/>
    <property type="project" value="InterPro"/>
</dbReference>
<dbReference type="Proteomes" id="UP000219215">
    <property type="component" value="Chromosome DPRO"/>
</dbReference>
<dbReference type="Gene3D" id="1.10.10.10">
    <property type="entry name" value="Winged helix-like DNA-binding domain superfamily/Winged helix DNA-binding domain"/>
    <property type="match status" value="1"/>
</dbReference>
<dbReference type="Pfam" id="PF01022">
    <property type="entry name" value="HTH_5"/>
    <property type="match status" value="1"/>
</dbReference>
<dbReference type="NCBIfam" id="NF033788">
    <property type="entry name" value="HTH_metalloreg"/>
    <property type="match status" value="1"/>
</dbReference>
<accession>A0A2C8FBD4</accession>
<dbReference type="InterPro" id="IPR001845">
    <property type="entry name" value="HTH_ArsR_DNA-bd_dom"/>
</dbReference>
<keyword evidence="2" id="KW-0238">DNA-binding</keyword>
<dbReference type="PANTHER" id="PTHR33154">
    <property type="entry name" value="TRANSCRIPTIONAL REGULATOR, ARSR FAMILY"/>
    <property type="match status" value="1"/>
</dbReference>
<dbReference type="OrthoDB" id="9800238at2"/>
<dbReference type="InterPro" id="IPR011991">
    <property type="entry name" value="ArsR-like_HTH"/>
</dbReference>
<dbReference type="PROSITE" id="PS50987">
    <property type="entry name" value="HTH_ARSR_2"/>
    <property type="match status" value="1"/>
</dbReference>
<dbReference type="PRINTS" id="PR00778">
    <property type="entry name" value="HTHARSR"/>
</dbReference>
<evidence type="ECO:0000313" key="6">
    <source>
        <dbReference type="Proteomes" id="UP000219215"/>
    </source>
</evidence>
<keyword evidence="6" id="KW-1185">Reference proteome</keyword>
<keyword evidence="3" id="KW-0804">Transcription</keyword>
<dbReference type="EMBL" id="LT907975">
    <property type="protein sequence ID" value="SOB59747.1"/>
    <property type="molecule type" value="Genomic_DNA"/>
</dbReference>
<dbReference type="InterPro" id="IPR036390">
    <property type="entry name" value="WH_DNA-bd_sf"/>
</dbReference>
<dbReference type="SMART" id="SM00418">
    <property type="entry name" value="HTH_ARSR"/>
    <property type="match status" value="1"/>
</dbReference>
<dbReference type="InterPro" id="IPR036388">
    <property type="entry name" value="WH-like_DNA-bd_sf"/>
</dbReference>
<dbReference type="KEGG" id="pprf:DPRO_2837"/>
<evidence type="ECO:0000313" key="5">
    <source>
        <dbReference type="EMBL" id="SOB59747.1"/>
    </source>
</evidence>
<dbReference type="RefSeq" id="WP_097012576.1">
    <property type="nucleotide sequence ID" value="NZ_LT907975.1"/>
</dbReference>
<evidence type="ECO:0000259" key="4">
    <source>
        <dbReference type="PROSITE" id="PS50987"/>
    </source>
</evidence>
<dbReference type="CDD" id="cd00090">
    <property type="entry name" value="HTH_ARSR"/>
    <property type="match status" value="1"/>
</dbReference>
<dbReference type="AlphaFoldDB" id="A0A2C8FBD4"/>
<evidence type="ECO:0000256" key="1">
    <source>
        <dbReference type="ARBA" id="ARBA00023015"/>
    </source>
</evidence>
<gene>
    <name evidence="5" type="ORF">DPRO_2837</name>
</gene>
<proteinExistence type="predicted"/>
<reference evidence="6" key="1">
    <citation type="submission" date="2017-09" db="EMBL/GenBank/DDBJ databases">
        <authorList>
            <person name="Regsiter A."/>
            <person name="William W."/>
        </authorList>
    </citation>
    <scope>NUCLEOTIDE SEQUENCE [LARGE SCALE GENOMIC DNA]</scope>
    <source>
        <strain evidence="6">500-1</strain>
    </source>
</reference>
<dbReference type="SUPFAM" id="SSF46785">
    <property type="entry name" value="Winged helix' DNA-binding domain"/>
    <property type="match status" value="1"/>
</dbReference>
<evidence type="ECO:0000256" key="2">
    <source>
        <dbReference type="ARBA" id="ARBA00023125"/>
    </source>
</evidence>